<evidence type="ECO:0000313" key="2">
    <source>
        <dbReference type="EMBL" id="KAK0423349.1"/>
    </source>
</evidence>
<feature type="region of interest" description="Disordered" evidence="1">
    <location>
        <begin position="110"/>
        <end position="141"/>
    </location>
</feature>
<feature type="region of interest" description="Disordered" evidence="1">
    <location>
        <begin position="50"/>
        <end position="75"/>
    </location>
</feature>
<dbReference type="Proteomes" id="UP001175271">
    <property type="component" value="Unassembled WGS sequence"/>
</dbReference>
<comment type="caution">
    <text evidence="2">The sequence shown here is derived from an EMBL/GenBank/DDBJ whole genome shotgun (WGS) entry which is preliminary data.</text>
</comment>
<evidence type="ECO:0000256" key="1">
    <source>
        <dbReference type="SAM" id="MobiDB-lite"/>
    </source>
</evidence>
<name>A0AA39M7H6_9BILA</name>
<reference evidence="2" key="1">
    <citation type="submission" date="2023-06" db="EMBL/GenBank/DDBJ databases">
        <title>Genomic analysis of the entomopathogenic nematode Steinernema hermaphroditum.</title>
        <authorList>
            <person name="Schwarz E.M."/>
            <person name="Heppert J.K."/>
            <person name="Baniya A."/>
            <person name="Schwartz H.T."/>
            <person name="Tan C.-H."/>
            <person name="Antoshechkin I."/>
            <person name="Sternberg P.W."/>
            <person name="Goodrich-Blair H."/>
            <person name="Dillman A.R."/>
        </authorList>
    </citation>
    <scope>NUCLEOTIDE SEQUENCE</scope>
    <source>
        <strain evidence="2">PS9179</strain>
        <tissue evidence="2">Whole animal</tissue>
    </source>
</reference>
<evidence type="ECO:0000313" key="3">
    <source>
        <dbReference type="Proteomes" id="UP001175271"/>
    </source>
</evidence>
<dbReference type="EMBL" id="JAUCMV010000001">
    <property type="protein sequence ID" value="KAK0423349.1"/>
    <property type="molecule type" value="Genomic_DNA"/>
</dbReference>
<feature type="region of interest" description="Disordered" evidence="1">
    <location>
        <begin position="188"/>
        <end position="211"/>
    </location>
</feature>
<accession>A0AA39M7H6</accession>
<dbReference type="AlphaFoldDB" id="A0AA39M7H6"/>
<organism evidence="2 3">
    <name type="scientific">Steinernema hermaphroditum</name>
    <dbReference type="NCBI Taxonomy" id="289476"/>
    <lineage>
        <taxon>Eukaryota</taxon>
        <taxon>Metazoa</taxon>
        <taxon>Ecdysozoa</taxon>
        <taxon>Nematoda</taxon>
        <taxon>Chromadorea</taxon>
        <taxon>Rhabditida</taxon>
        <taxon>Tylenchina</taxon>
        <taxon>Panagrolaimomorpha</taxon>
        <taxon>Strongyloidoidea</taxon>
        <taxon>Steinernematidae</taxon>
        <taxon>Steinernema</taxon>
    </lineage>
</organism>
<gene>
    <name evidence="2" type="ORF">QR680_008097</name>
</gene>
<sequence length="233" mass="25971">MFSPNSPRSASWTVPSHRTVCKEGLLASSKPSVSVEGVIQRCKSSIPKWPSFKNMKQRLSPKKKSSESSPAKEVQTVCAVGKDCDRSHEELLAEMEKMRLELALLKKEQLNTRNLLTPPPTPSPPQTTGGRRAPPPPPPVEYLRYKPNEIQIGRKSKKSEELLTKAVKKIDMSEVLKDIGKVTLKKVGRARSPGGTPLRRPAEYHGEEPGVELMRNRFRSLRKANSPKVSTKC</sequence>
<proteinExistence type="predicted"/>
<protein>
    <submittedName>
        <fullName evidence="2">Uncharacterized protein</fullName>
    </submittedName>
</protein>
<keyword evidence="3" id="KW-1185">Reference proteome</keyword>